<reference evidence="2 3" key="1">
    <citation type="submission" date="2015-05" db="EMBL/GenBank/DDBJ databases">
        <title>Distinctive expansion of gene families associated with plant cell wall degradation and secondary metabolism in the genomes of grapevine trunk pathogens.</title>
        <authorList>
            <person name="Lawrence D.P."/>
            <person name="Travadon R."/>
            <person name="Rolshausen P.E."/>
            <person name="Baumgartner K."/>
        </authorList>
    </citation>
    <scope>NUCLEOTIDE SEQUENCE [LARGE SCALE GENOMIC DNA]</scope>
    <source>
        <strain evidence="2">UCRPC4</strain>
    </source>
</reference>
<feature type="compositionally biased region" description="Low complexity" evidence="1">
    <location>
        <begin position="219"/>
        <end position="230"/>
    </location>
</feature>
<sequence length="699" mass="76254">MDKDPKKKSRKGSLSLLFDAIRPASTMGDNGDVVTKRKSSAGVDGLDDVLNPLLRGSAAHDRDMLPFDDVPATPSTPKTATCELDKSLPATPRLGTALPAKRQARPLSWLSMSGFNFLNHSTSTSPDLRQYDSISTMNRSGISTPVLQSTSNPRVAALEGVEHSSSLPEIRPEMTPLTSKSSTWHIRKQGQAKTAIQARPHSKPSKSRLARLRSAIFGKSNDSSSSQSKNLAQGDNSVLTEGDGDETTVSVAEAHPNVSVGSQTKEYQITESIHTRDNTFVRTNRLSQSSLARRQMNLAKEPTSDLRDSDDEQAASVLETSDPAHPEFKFGDLQQSFSTAVEHLNLNDSTPQQLHKHQDQRCNTENVSVLSSENQDDDEPVGIQSTIDSDKSPVIESTTSIPNMEVRRPTPPKDAKGREAFVSKSGIVTNHFNPLRANTNVMEFASPTNVMSFASPPTQRMGQVNQPSVSNTALETSTPRIQVTRDEDQATELDDVPIYSESMGNLNQYSRSVHPTARLPPVRPPRPAGLFLDVANTSQIPVQSHNRGMRPRSEYLYGSPFIQGNQARSSRVRGHGIRATQSRPNHEDTDVVDGGRPVLTSQDRNRPRTSTNPSNIRAPVQDKNLGSPYPRTNHPRSQQYHHGRPSYSTPNVGARPHTAPEELTVAGPSSIGTRNDNNDVSGVASSGRPDDDELDMYGA</sequence>
<feature type="compositionally biased region" description="Basic residues" evidence="1">
    <location>
        <begin position="200"/>
        <end position="211"/>
    </location>
</feature>
<keyword evidence="3" id="KW-1185">Reference proteome</keyword>
<dbReference type="AlphaFoldDB" id="A0A0G2F2U1"/>
<feature type="compositionally biased region" description="Acidic residues" evidence="1">
    <location>
        <begin position="690"/>
        <end position="699"/>
    </location>
</feature>
<feature type="region of interest" description="Disordered" evidence="1">
    <location>
        <begin position="24"/>
        <end position="48"/>
    </location>
</feature>
<organism evidence="2 3">
    <name type="scientific">Phaeomoniella chlamydospora</name>
    <name type="common">Phaeoacremonium chlamydosporum</name>
    <dbReference type="NCBI Taxonomy" id="158046"/>
    <lineage>
        <taxon>Eukaryota</taxon>
        <taxon>Fungi</taxon>
        <taxon>Dikarya</taxon>
        <taxon>Ascomycota</taxon>
        <taxon>Pezizomycotina</taxon>
        <taxon>Eurotiomycetes</taxon>
        <taxon>Chaetothyriomycetidae</taxon>
        <taxon>Phaeomoniellales</taxon>
        <taxon>Phaeomoniellaceae</taxon>
        <taxon>Phaeomoniella</taxon>
    </lineage>
</organism>
<dbReference type="EMBL" id="LCWF01000010">
    <property type="protein sequence ID" value="KKY28624.1"/>
    <property type="molecule type" value="Genomic_DNA"/>
</dbReference>
<name>A0A0G2F2U1_PHACM</name>
<comment type="caution">
    <text evidence="2">The sequence shown here is derived from an EMBL/GenBank/DDBJ whole genome shotgun (WGS) entry which is preliminary data.</text>
</comment>
<dbReference type="Proteomes" id="UP000053317">
    <property type="component" value="Unassembled WGS sequence"/>
</dbReference>
<evidence type="ECO:0000313" key="2">
    <source>
        <dbReference type="EMBL" id="KKY28624.1"/>
    </source>
</evidence>
<feature type="region of interest" description="Disordered" evidence="1">
    <location>
        <begin position="299"/>
        <end position="328"/>
    </location>
</feature>
<proteinExistence type="predicted"/>
<accession>A0A0G2F2U1</accession>
<evidence type="ECO:0000313" key="3">
    <source>
        <dbReference type="Proteomes" id="UP000053317"/>
    </source>
</evidence>
<gene>
    <name evidence="2" type="ORF">UCRPC4_g00429</name>
</gene>
<feature type="region of interest" description="Disordered" evidence="1">
    <location>
        <begin position="350"/>
        <end position="387"/>
    </location>
</feature>
<evidence type="ECO:0000256" key="1">
    <source>
        <dbReference type="SAM" id="MobiDB-lite"/>
    </source>
</evidence>
<protein>
    <submittedName>
        <fullName evidence="2">Uncharacterized protein</fullName>
    </submittedName>
</protein>
<feature type="compositionally biased region" description="Polar residues" evidence="1">
    <location>
        <begin position="363"/>
        <end position="373"/>
    </location>
</feature>
<feature type="compositionally biased region" description="Polar residues" evidence="1">
    <location>
        <begin position="670"/>
        <end position="684"/>
    </location>
</feature>
<feature type="region of interest" description="Disordered" evidence="1">
    <location>
        <begin position="543"/>
        <end position="699"/>
    </location>
</feature>
<reference evidence="2 3" key="2">
    <citation type="submission" date="2015-05" db="EMBL/GenBank/DDBJ databases">
        <authorList>
            <person name="Morales-Cruz A."/>
            <person name="Amrine K.C."/>
            <person name="Cantu D."/>
        </authorList>
    </citation>
    <scope>NUCLEOTIDE SEQUENCE [LARGE SCALE GENOMIC DNA]</scope>
    <source>
        <strain evidence="2">UCRPC4</strain>
    </source>
</reference>
<feature type="region of interest" description="Disordered" evidence="1">
    <location>
        <begin position="161"/>
        <end position="247"/>
    </location>
</feature>